<dbReference type="Gene3D" id="3.40.50.300">
    <property type="entry name" value="P-loop containing nucleotide triphosphate hydrolases"/>
    <property type="match status" value="1"/>
</dbReference>
<dbReference type="EMBL" id="JABULH010000002">
    <property type="protein sequence ID" value="NTS64577.1"/>
    <property type="molecule type" value="Genomic_DNA"/>
</dbReference>
<feature type="domain" description="ABC transporter" evidence="4">
    <location>
        <begin position="18"/>
        <end position="248"/>
    </location>
</feature>
<name>A0ABX2JJF2_9SPHN</name>
<gene>
    <name evidence="5" type="ORF">HRV97_05345</name>
</gene>
<protein>
    <submittedName>
        <fullName evidence="5">ABC transporter ATP-binding protein</fullName>
    </submittedName>
</protein>
<evidence type="ECO:0000259" key="4">
    <source>
        <dbReference type="PROSITE" id="PS50893"/>
    </source>
</evidence>
<reference evidence="5 6" key="1">
    <citation type="submission" date="2020-06" db="EMBL/GenBank/DDBJ databases">
        <title>Sphingomonas hominis sp. nov., a member of the Sphingomonas, isolated from the hair of a 22-year-old girl.</title>
        <authorList>
            <person name="Zhang D.-F."/>
            <person name="Cui X.-W."/>
        </authorList>
    </citation>
    <scope>NUCLEOTIDE SEQUENCE [LARGE SCALE GENOMIC DNA]</scope>
    <source>
        <strain evidence="5 6">HHU CXW</strain>
    </source>
</reference>
<keyword evidence="1" id="KW-0813">Transport</keyword>
<comment type="caution">
    <text evidence="5">The sequence shown here is derived from an EMBL/GenBank/DDBJ whole genome shotgun (WGS) entry which is preliminary data.</text>
</comment>
<dbReference type="PROSITE" id="PS50893">
    <property type="entry name" value="ABC_TRANSPORTER_2"/>
    <property type="match status" value="1"/>
</dbReference>
<evidence type="ECO:0000313" key="5">
    <source>
        <dbReference type="EMBL" id="NTS64577.1"/>
    </source>
</evidence>
<dbReference type="PANTHER" id="PTHR42939:SF1">
    <property type="entry name" value="ABC TRANSPORTER ATP-BINDING PROTEIN ALBC-RELATED"/>
    <property type="match status" value="1"/>
</dbReference>
<dbReference type="InterPro" id="IPR027417">
    <property type="entry name" value="P-loop_NTPase"/>
</dbReference>
<dbReference type="PANTHER" id="PTHR42939">
    <property type="entry name" value="ABC TRANSPORTER ATP-BINDING PROTEIN ALBC-RELATED"/>
    <property type="match status" value="1"/>
</dbReference>
<evidence type="ECO:0000256" key="1">
    <source>
        <dbReference type="ARBA" id="ARBA00022448"/>
    </source>
</evidence>
<dbReference type="InterPro" id="IPR003593">
    <property type="entry name" value="AAA+_ATPase"/>
</dbReference>
<evidence type="ECO:0000313" key="6">
    <source>
        <dbReference type="Proteomes" id="UP000621447"/>
    </source>
</evidence>
<organism evidence="5 6">
    <name type="scientific">Sphingomonas hominis</name>
    <dbReference type="NCBI Taxonomy" id="2741495"/>
    <lineage>
        <taxon>Bacteria</taxon>
        <taxon>Pseudomonadati</taxon>
        <taxon>Pseudomonadota</taxon>
        <taxon>Alphaproteobacteria</taxon>
        <taxon>Sphingomonadales</taxon>
        <taxon>Sphingomonadaceae</taxon>
        <taxon>Sphingomonas</taxon>
    </lineage>
</organism>
<sequence>MTVGDSSTEARADDERGIVIHDLRHSYGSRQVLRGLDLRVGPGEIYALLGGNGAGKSTTLAALLGFIAPSAGIVRVCGIDPAADPQGARAQLAYVPESVALYEHLTARENLDYFLSLAGADRSGATVIDPALDAVALPRHAWDARTGGFSKGMRQKVAIALALARHVPVLLLDEPTSGLDPQATLEFNRLLATARTRGVAVLMVTHDLLSAVDVADRIGFLADGRIEEERQADSGSARFDLNALHARYARPQVAA</sequence>
<keyword evidence="6" id="KW-1185">Reference proteome</keyword>
<dbReference type="Pfam" id="PF00005">
    <property type="entry name" value="ABC_tran"/>
    <property type="match status" value="1"/>
</dbReference>
<keyword evidence="2" id="KW-0547">Nucleotide-binding</keyword>
<keyword evidence="3 5" id="KW-0067">ATP-binding</keyword>
<evidence type="ECO:0000256" key="3">
    <source>
        <dbReference type="ARBA" id="ARBA00022840"/>
    </source>
</evidence>
<evidence type="ECO:0000256" key="2">
    <source>
        <dbReference type="ARBA" id="ARBA00022741"/>
    </source>
</evidence>
<dbReference type="PROSITE" id="PS00211">
    <property type="entry name" value="ABC_TRANSPORTER_1"/>
    <property type="match status" value="1"/>
</dbReference>
<dbReference type="CDD" id="cd03230">
    <property type="entry name" value="ABC_DR_subfamily_A"/>
    <property type="match status" value="1"/>
</dbReference>
<accession>A0ABX2JJF2</accession>
<dbReference type="InterPro" id="IPR003439">
    <property type="entry name" value="ABC_transporter-like_ATP-bd"/>
</dbReference>
<dbReference type="GO" id="GO:0005524">
    <property type="term" value="F:ATP binding"/>
    <property type="evidence" value="ECO:0007669"/>
    <property type="project" value="UniProtKB-KW"/>
</dbReference>
<dbReference type="InterPro" id="IPR051782">
    <property type="entry name" value="ABC_Transporter_VariousFunc"/>
</dbReference>
<dbReference type="InterPro" id="IPR017871">
    <property type="entry name" value="ABC_transporter-like_CS"/>
</dbReference>
<dbReference type="SMART" id="SM00382">
    <property type="entry name" value="AAA"/>
    <property type="match status" value="1"/>
</dbReference>
<dbReference type="SUPFAM" id="SSF52540">
    <property type="entry name" value="P-loop containing nucleoside triphosphate hydrolases"/>
    <property type="match status" value="1"/>
</dbReference>
<dbReference type="Proteomes" id="UP000621447">
    <property type="component" value="Unassembled WGS sequence"/>
</dbReference>
<proteinExistence type="predicted"/>